<proteinExistence type="predicted"/>
<organism evidence="1 2">
    <name type="scientific">Botryotinia calthae</name>
    <dbReference type="NCBI Taxonomy" id="38488"/>
    <lineage>
        <taxon>Eukaryota</taxon>
        <taxon>Fungi</taxon>
        <taxon>Dikarya</taxon>
        <taxon>Ascomycota</taxon>
        <taxon>Pezizomycotina</taxon>
        <taxon>Leotiomycetes</taxon>
        <taxon>Helotiales</taxon>
        <taxon>Sclerotiniaceae</taxon>
        <taxon>Botryotinia</taxon>
    </lineage>
</organism>
<dbReference type="AlphaFoldDB" id="A0A4Y8CQP5"/>
<comment type="caution">
    <text evidence="1">The sequence shown here is derived from an EMBL/GenBank/DDBJ whole genome shotgun (WGS) entry which is preliminary data.</text>
</comment>
<protein>
    <submittedName>
        <fullName evidence="1">Uncharacterized protein</fullName>
    </submittedName>
</protein>
<sequence>MHQLTGSSGATNVIQLFESGILPKGPEIDKQKSYSEDMLTMMRAMCRCRQGKYDDEEVLIFKAAEHNVPFGT</sequence>
<dbReference type="Proteomes" id="UP000297299">
    <property type="component" value="Unassembled WGS sequence"/>
</dbReference>
<dbReference type="EMBL" id="PHWZ01000429">
    <property type="protein sequence ID" value="TEY40640.1"/>
    <property type="molecule type" value="Genomic_DNA"/>
</dbReference>
<evidence type="ECO:0000313" key="2">
    <source>
        <dbReference type="Proteomes" id="UP000297299"/>
    </source>
</evidence>
<reference evidence="1 2" key="1">
    <citation type="submission" date="2017-11" db="EMBL/GenBank/DDBJ databases">
        <title>Comparative genomics of Botrytis spp.</title>
        <authorList>
            <person name="Valero-Jimenez C.A."/>
            <person name="Tapia P."/>
            <person name="Veloso J."/>
            <person name="Silva-Moreno E."/>
            <person name="Staats M."/>
            <person name="Valdes J.H."/>
            <person name="Van Kan J.A.L."/>
        </authorList>
    </citation>
    <scope>NUCLEOTIDE SEQUENCE [LARGE SCALE GENOMIC DNA]</scope>
    <source>
        <strain evidence="1 2">MUCL2830</strain>
    </source>
</reference>
<gene>
    <name evidence="1" type="ORF">BOTCAL_0430g00050</name>
</gene>
<keyword evidence="2" id="KW-1185">Reference proteome</keyword>
<evidence type="ECO:0000313" key="1">
    <source>
        <dbReference type="EMBL" id="TEY40640.1"/>
    </source>
</evidence>
<name>A0A4Y8CQP5_9HELO</name>
<accession>A0A4Y8CQP5</accession>